<name>A0ABS6SGZ2_9SPHN</name>
<organism evidence="2 3">
    <name type="scientific">Pacificimonas pallii</name>
    <dbReference type="NCBI Taxonomy" id="2827236"/>
    <lineage>
        <taxon>Bacteria</taxon>
        <taxon>Pseudomonadati</taxon>
        <taxon>Pseudomonadota</taxon>
        <taxon>Alphaproteobacteria</taxon>
        <taxon>Sphingomonadales</taxon>
        <taxon>Sphingosinicellaceae</taxon>
        <taxon>Pacificimonas</taxon>
    </lineage>
</organism>
<dbReference type="PANTHER" id="PTHR30345">
    <property type="entry name" value="RIBOSE-5-PHOSPHATE ISOMERASE B"/>
    <property type="match status" value="1"/>
</dbReference>
<dbReference type="PANTHER" id="PTHR30345:SF0">
    <property type="entry name" value="DNA DAMAGE-REPAIR_TOLERATION PROTEIN DRT102"/>
    <property type="match status" value="1"/>
</dbReference>
<dbReference type="InterPro" id="IPR003500">
    <property type="entry name" value="RpiB_LacA_LacB"/>
</dbReference>
<comment type="caution">
    <text evidence="2">The sequence shown here is derived from an EMBL/GenBank/DDBJ whole genome shotgun (WGS) entry which is preliminary data.</text>
</comment>
<proteinExistence type="predicted"/>
<dbReference type="RefSeq" id="WP_218446518.1">
    <property type="nucleotide sequence ID" value="NZ_JAGSPA010000004.1"/>
</dbReference>
<dbReference type="Proteomes" id="UP000722336">
    <property type="component" value="Unassembled WGS sequence"/>
</dbReference>
<dbReference type="NCBIfam" id="TIGR01120">
    <property type="entry name" value="rpiB"/>
    <property type="match status" value="1"/>
</dbReference>
<sequence>MPTPLRIALAADHAGYLLKDKIRIWLEEMGHEPIDLGTNSNDSVDWPDFGRRIGQAVASGEAALGVAICGSGIGISIAANKVAGARAANCTSGLMARLSRQHNDANILCLGERLIGEATARDALNEFISTDFEGGRHQRRVDMLDQG</sequence>
<accession>A0ABS6SGZ2</accession>
<dbReference type="NCBIfam" id="NF004051">
    <property type="entry name" value="PRK05571.1"/>
    <property type="match status" value="1"/>
</dbReference>
<reference evidence="2 3" key="1">
    <citation type="submission" date="2021-04" db="EMBL/GenBank/DDBJ databases">
        <authorList>
            <person name="Pira H."/>
            <person name="Risdian C."/>
            <person name="Wink J."/>
        </authorList>
    </citation>
    <scope>NUCLEOTIDE SEQUENCE [LARGE SCALE GENOMIC DNA]</scope>
    <source>
        <strain evidence="2 3">WHA3</strain>
    </source>
</reference>
<dbReference type="EC" id="5.3.1.6" evidence="2"/>
<protein>
    <submittedName>
        <fullName evidence="2">Ribose 5-phosphate isomerase B</fullName>
        <ecNumber evidence="2">5.3.1.6</ecNumber>
    </submittedName>
</protein>
<dbReference type="PIRSF" id="PIRSF005384">
    <property type="entry name" value="RpiB_LacA_B"/>
    <property type="match status" value="1"/>
</dbReference>
<dbReference type="InterPro" id="IPR004785">
    <property type="entry name" value="RpiB"/>
</dbReference>
<dbReference type="EMBL" id="JAGSPA010000004">
    <property type="protein sequence ID" value="MBV7257683.1"/>
    <property type="molecule type" value="Genomic_DNA"/>
</dbReference>
<keyword evidence="3" id="KW-1185">Reference proteome</keyword>
<keyword evidence="1 2" id="KW-0413">Isomerase</keyword>
<evidence type="ECO:0000256" key="1">
    <source>
        <dbReference type="ARBA" id="ARBA00023235"/>
    </source>
</evidence>
<dbReference type="GO" id="GO:0004751">
    <property type="term" value="F:ribose-5-phosphate isomerase activity"/>
    <property type="evidence" value="ECO:0007669"/>
    <property type="project" value="UniProtKB-EC"/>
</dbReference>
<dbReference type="NCBIfam" id="TIGR00689">
    <property type="entry name" value="rpiB_lacA_lacB"/>
    <property type="match status" value="1"/>
</dbReference>
<gene>
    <name evidence="2" type="primary">rpiB</name>
    <name evidence="2" type="ORF">KCG44_12895</name>
</gene>
<dbReference type="Pfam" id="PF02502">
    <property type="entry name" value="LacAB_rpiB"/>
    <property type="match status" value="1"/>
</dbReference>
<evidence type="ECO:0000313" key="3">
    <source>
        <dbReference type="Proteomes" id="UP000722336"/>
    </source>
</evidence>
<evidence type="ECO:0000313" key="2">
    <source>
        <dbReference type="EMBL" id="MBV7257683.1"/>
    </source>
</evidence>